<name>A0A914VRC8_9BILA</name>
<organism evidence="1 2">
    <name type="scientific">Plectus sambesii</name>
    <dbReference type="NCBI Taxonomy" id="2011161"/>
    <lineage>
        <taxon>Eukaryota</taxon>
        <taxon>Metazoa</taxon>
        <taxon>Ecdysozoa</taxon>
        <taxon>Nematoda</taxon>
        <taxon>Chromadorea</taxon>
        <taxon>Plectida</taxon>
        <taxon>Plectina</taxon>
        <taxon>Plectoidea</taxon>
        <taxon>Plectidae</taxon>
        <taxon>Plectus</taxon>
    </lineage>
</organism>
<evidence type="ECO:0000313" key="2">
    <source>
        <dbReference type="WBParaSite" id="PSAMB.scaffold23993size399.g39045.t1"/>
    </source>
</evidence>
<dbReference type="Proteomes" id="UP000887566">
    <property type="component" value="Unplaced"/>
</dbReference>
<keyword evidence="1" id="KW-1185">Reference proteome</keyword>
<dbReference type="WBParaSite" id="PSAMB.scaffold23993size399.g39045.t1">
    <property type="protein sequence ID" value="PSAMB.scaffold23993size399.g39045.t1"/>
    <property type="gene ID" value="PSAMB.scaffold23993size399.g39045"/>
</dbReference>
<accession>A0A914VRC8</accession>
<evidence type="ECO:0000313" key="1">
    <source>
        <dbReference type="Proteomes" id="UP000887566"/>
    </source>
</evidence>
<protein>
    <submittedName>
        <fullName evidence="2">Uncharacterized protein</fullName>
    </submittedName>
</protein>
<sequence length="62" mass="6864">MKDQKSAPPPYPVDKDMRFRLIRNPHNPDSHCQSKCRHGDTLGMDGCAPSLPTGHPLINVAN</sequence>
<dbReference type="AlphaFoldDB" id="A0A914VRC8"/>
<proteinExistence type="predicted"/>
<reference evidence="2" key="1">
    <citation type="submission" date="2022-11" db="UniProtKB">
        <authorList>
            <consortium name="WormBaseParasite"/>
        </authorList>
    </citation>
    <scope>IDENTIFICATION</scope>
</reference>